<dbReference type="GO" id="GO:0031418">
    <property type="term" value="F:L-ascorbic acid binding"/>
    <property type="evidence" value="ECO:0007669"/>
    <property type="project" value="UniProtKB-KW"/>
</dbReference>
<dbReference type="GO" id="GO:0009805">
    <property type="term" value="P:coumarin biosynthetic process"/>
    <property type="evidence" value="ECO:0007669"/>
    <property type="project" value="UniProtKB-ARBA"/>
</dbReference>
<keyword evidence="4 6" id="KW-0560">Oxidoreductase</keyword>
<dbReference type="InterPro" id="IPR044861">
    <property type="entry name" value="IPNS-like_FE2OG_OXY"/>
</dbReference>
<protein>
    <recommendedName>
        <fullName evidence="7">Fe2OG dioxygenase domain-containing protein</fullName>
    </recommendedName>
</protein>
<dbReference type="GO" id="GO:0002238">
    <property type="term" value="P:response to molecule of fungal origin"/>
    <property type="evidence" value="ECO:0007669"/>
    <property type="project" value="UniProtKB-ARBA"/>
</dbReference>
<dbReference type="PROSITE" id="PS51471">
    <property type="entry name" value="FE2OG_OXY"/>
    <property type="match status" value="1"/>
</dbReference>
<organism evidence="8">
    <name type="scientific">Salvia splendens</name>
    <name type="common">Scarlet sage</name>
    <dbReference type="NCBI Taxonomy" id="180675"/>
    <lineage>
        <taxon>Eukaryota</taxon>
        <taxon>Viridiplantae</taxon>
        <taxon>Streptophyta</taxon>
        <taxon>Embryophyta</taxon>
        <taxon>Tracheophyta</taxon>
        <taxon>Spermatophyta</taxon>
        <taxon>Magnoliopsida</taxon>
        <taxon>eudicotyledons</taxon>
        <taxon>Gunneridae</taxon>
        <taxon>Pentapetalae</taxon>
        <taxon>asterids</taxon>
        <taxon>lamiids</taxon>
        <taxon>Lamiales</taxon>
        <taxon>Lamiaceae</taxon>
        <taxon>Nepetoideae</taxon>
        <taxon>Mentheae</taxon>
        <taxon>Salviinae</taxon>
        <taxon>Salvia</taxon>
        <taxon>Salvia subgen. Calosphace</taxon>
        <taxon>core Calosphace</taxon>
    </lineage>
</organism>
<proteinExistence type="inferred from homology"/>
<dbReference type="Gene3D" id="2.60.120.330">
    <property type="entry name" value="B-lactam Antibiotic, Isopenicillin N Synthase, Chain"/>
    <property type="match status" value="1"/>
</dbReference>
<dbReference type="InterPro" id="IPR005123">
    <property type="entry name" value="Oxoglu/Fe-dep_dioxygenase_dom"/>
</dbReference>
<dbReference type="SUPFAM" id="SSF51197">
    <property type="entry name" value="Clavaminate synthase-like"/>
    <property type="match status" value="1"/>
</dbReference>
<dbReference type="EMBL" id="PNBA02000006">
    <property type="protein sequence ID" value="KAG6420080.1"/>
    <property type="molecule type" value="Genomic_DNA"/>
</dbReference>
<dbReference type="InterPro" id="IPR027443">
    <property type="entry name" value="IPNS-like_sf"/>
</dbReference>
<evidence type="ECO:0000256" key="6">
    <source>
        <dbReference type="RuleBase" id="RU003682"/>
    </source>
</evidence>
<evidence type="ECO:0000256" key="3">
    <source>
        <dbReference type="ARBA" id="ARBA00022896"/>
    </source>
</evidence>
<dbReference type="InterPro" id="IPR026992">
    <property type="entry name" value="DIOX_N"/>
</dbReference>
<reference evidence="8" key="1">
    <citation type="submission" date="2018-01" db="EMBL/GenBank/DDBJ databases">
        <authorList>
            <person name="Mao J.F."/>
        </authorList>
    </citation>
    <scope>NUCLEOTIDE SEQUENCE</scope>
    <source>
        <strain evidence="8">Huo1</strain>
        <tissue evidence="8">Leaf</tissue>
    </source>
</reference>
<dbReference type="GO" id="GO:0046872">
    <property type="term" value="F:metal ion binding"/>
    <property type="evidence" value="ECO:0007669"/>
    <property type="project" value="UniProtKB-KW"/>
</dbReference>
<dbReference type="PANTHER" id="PTHR10209">
    <property type="entry name" value="OXIDOREDUCTASE, 2OG-FE II OXYGENASE FAMILY PROTEIN"/>
    <property type="match status" value="1"/>
</dbReference>
<keyword evidence="3" id="KW-0847">Vitamin C</keyword>
<dbReference type="Pfam" id="PF14226">
    <property type="entry name" value="DIOX_N"/>
    <property type="match status" value="1"/>
</dbReference>
<evidence type="ECO:0000256" key="1">
    <source>
        <dbReference type="ARBA" id="ARBA00008056"/>
    </source>
</evidence>
<keyword evidence="9" id="KW-1185">Reference proteome</keyword>
<dbReference type="AlphaFoldDB" id="A0A8X8XXQ2"/>
<keyword evidence="2 6" id="KW-0479">Metal-binding</keyword>
<dbReference type="FunFam" id="2.60.120.330:FF:000005">
    <property type="entry name" value="1-aminocyclopropane-1-carboxylate oxidase homolog 1"/>
    <property type="match status" value="1"/>
</dbReference>
<sequence length="394" mass="43886">MVVSSSKDAKSDRKSELQAFDDTKAGVKGLVDAGITKLPTIFLHPPQNLKDIGTPTGTHFDFPVIDLESFDKDPSIRRKVVDGIREAAETWGFFQVVNHGIPVAVLDDMLDGVGGFMEQDTDMKKQYYTRDPSNKFRFNSNFDLFSAPATNWRDSFYCALAPNPPQPQHLPQICREIMMEYSKQVMGLGRSLFELLSEGLGLSTNHLLQMECAHSLFMVCHYYPSCPEPELTLGATRHSDNDFATVLLQDNLGGLQVVHQNQWVDVPPLRGALVVNIGDLLQLVTNDKYKSVEHRVVSSKAGPRISVASFFGRDSGPSSIVHAPIKELLSETNPPKYRATTSEEYSDYFCKKGLDGTSALLHFQPKVSLLELKCNTAFIYSFISPIFVINICNN</sequence>
<evidence type="ECO:0000256" key="5">
    <source>
        <dbReference type="ARBA" id="ARBA00023004"/>
    </source>
</evidence>
<evidence type="ECO:0000256" key="4">
    <source>
        <dbReference type="ARBA" id="ARBA00023002"/>
    </source>
</evidence>
<keyword evidence="5 6" id="KW-0408">Iron</keyword>
<dbReference type="Pfam" id="PF03171">
    <property type="entry name" value="2OG-FeII_Oxy"/>
    <property type="match status" value="1"/>
</dbReference>
<dbReference type="PANTHER" id="PTHR10209:SF791">
    <property type="entry name" value="1-AMINOCYCLOPROPANE-1-CARBOXYLATE OXIDASE HOMOLOG 1"/>
    <property type="match status" value="1"/>
</dbReference>
<evidence type="ECO:0000259" key="7">
    <source>
        <dbReference type="PROSITE" id="PS51471"/>
    </source>
</evidence>
<reference evidence="8" key="2">
    <citation type="submission" date="2020-08" db="EMBL/GenBank/DDBJ databases">
        <title>Plant Genome Project.</title>
        <authorList>
            <person name="Zhang R.-G."/>
        </authorList>
    </citation>
    <scope>NUCLEOTIDE SEQUENCE</scope>
    <source>
        <strain evidence="8">Huo1</strain>
        <tissue evidence="8">Leaf</tissue>
    </source>
</reference>
<gene>
    <name evidence="8" type="ORF">SASPL_116595</name>
</gene>
<dbReference type="Proteomes" id="UP000298416">
    <property type="component" value="Unassembled WGS sequence"/>
</dbReference>
<dbReference type="GO" id="GO:0016706">
    <property type="term" value="F:2-oxoglutarate-dependent dioxygenase activity"/>
    <property type="evidence" value="ECO:0007669"/>
    <property type="project" value="UniProtKB-ARBA"/>
</dbReference>
<comment type="caution">
    <text evidence="8">The sequence shown here is derived from an EMBL/GenBank/DDBJ whole genome shotgun (WGS) entry which is preliminary data.</text>
</comment>
<evidence type="ECO:0000256" key="2">
    <source>
        <dbReference type="ARBA" id="ARBA00022723"/>
    </source>
</evidence>
<dbReference type="OrthoDB" id="288590at2759"/>
<evidence type="ECO:0000313" key="9">
    <source>
        <dbReference type="Proteomes" id="UP000298416"/>
    </source>
</evidence>
<evidence type="ECO:0000313" key="8">
    <source>
        <dbReference type="EMBL" id="KAG6420080.1"/>
    </source>
</evidence>
<feature type="domain" description="Fe2OG dioxygenase" evidence="7">
    <location>
        <begin position="212"/>
        <end position="313"/>
    </location>
</feature>
<accession>A0A8X8XXQ2</accession>
<comment type="similarity">
    <text evidence="1 6">Belongs to the iron/ascorbate-dependent oxidoreductase family.</text>
</comment>
<name>A0A8X8XXQ2_SALSN</name>